<evidence type="ECO:0000256" key="2">
    <source>
        <dbReference type="ARBA" id="ARBA00023125"/>
    </source>
</evidence>
<evidence type="ECO:0000313" key="6">
    <source>
        <dbReference type="Proteomes" id="UP000635726"/>
    </source>
</evidence>
<dbReference type="Pfam" id="PF00356">
    <property type="entry name" value="LacI"/>
    <property type="match status" value="1"/>
</dbReference>
<dbReference type="AlphaFoldDB" id="A0A917PBH9"/>
<dbReference type="PROSITE" id="PS00356">
    <property type="entry name" value="HTH_LACI_1"/>
    <property type="match status" value="1"/>
</dbReference>
<evidence type="ECO:0000256" key="3">
    <source>
        <dbReference type="ARBA" id="ARBA00023163"/>
    </source>
</evidence>
<dbReference type="PRINTS" id="PR00036">
    <property type="entry name" value="HTHLACI"/>
</dbReference>
<dbReference type="InterPro" id="IPR028082">
    <property type="entry name" value="Peripla_BP_I"/>
</dbReference>
<reference evidence="5" key="1">
    <citation type="journal article" date="2014" name="Int. J. Syst. Evol. Microbiol.">
        <title>Complete genome sequence of Corynebacterium casei LMG S-19264T (=DSM 44701T), isolated from a smear-ripened cheese.</title>
        <authorList>
            <consortium name="US DOE Joint Genome Institute (JGI-PGF)"/>
            <person name="Walter F."/>
            <person name="Albersmeier A."/>
            <person name="Kalinowski J."/>
            <person name="Ruckert C."/>
        </authorList>
    </citation>
    <scope>NUCLEOTIDE SEQUENCE</scope>
    <source>
        <strain evidence="5">JCM 14371</strain>
    </source>
</reference>
<dbReference type="Gene3D" id="3.40.50.2300">
    <property type="match status" value="2"/>
</dbReference>
<keyword evidence="2" id="KW-0238">DNA-binding</keyword>
<dbReference type="PROSITE" id="PS50932">
    <property type="entry name" value="HTH_LACI_2"/>
    <property type="match status" value="1"/>
</dbReference>
<dbReference type="GO" id="GO:0003700">
    <property type="term" value="F:DNA-binding transcription factor activity"/>
    <property type="evidence" value="ECO:0007669"/>
    <property type="project" value="TreeGrafter"/>
</dbReference>
<gene>
    <name evidence="5" type="ORF">GCM10008939_12830</name>
</gene>
<dbReference type="InterPro" id="IPR010982">
    <property type="entry name" value="Lambda_DNA-bd_dom_sf"/>
</dbReference>
<dbReference type="Gene3D" id="1.10.260.40">
    <property type="entry name" value="lambda repressor-like DNA-binding domains"/>
    <property type="match status" value="1"/>
</dbReference>
<dbReference type="SUPFAM" id="SSF53822">
    <property type="entry name" value="Periplasmic binding protein-like I"/>
    <property type="match status" value="1"/>
</dbReference>
<dbReference type="CDD" id="cd01574">
    <property type="entry name" value="PBP1_LacI"/>
    <property type="match status" value="1"/>
</dbReference>
<evidence type="ECO:0000259" key="4">
    <source>
        <dbReference type="PROSITE" id="PS50932"/>
    </source>
</evidence>
<dbReference type="EMBL" id="BMOE01000003">
    <property type="protein sequence ID" value="GGJ69873.1"/>
    <property type="molecule type" value="Genomic_DNA"/>
</dbReference>
<dbReference type="RefSeq" id="WP_188961446.1">
    <property type="nucleotide sequence ID" value="NZ_BMOE01000003.1"/>
</dbReference>
<dbReference type="CDD" id="cd01392">
    <property type="entry name" value="HTH_LacI"/>
    <property type="match status" value="1"/>
</dbReference>
<name>A0A917PBH9_9DEIO</name>
<comment type="caution">
    <text evidence="5">The sequence shown here is derived from an EMBL/GenBank/DDBJ whole genome shotgun (WGS) entry which is preliminary data.</text>
</comment>
<dbReference type="Proteomes" id="UP000635726">
    <property type="component" value="Unassembled WGS sequence"/>
</dbReference>
<dbReference type="SUPFAM" id="SSF47413">
    <property type="entry name" value="lambda repressor-like DNA-binding domains"/>
    <property type="match status" value="1"/>
</dbReference>
<feature type="domain" description="HTH lacI-type" evidence="4">
    <location>
        <begin position="9"/>
        <end position="63"/>
    </location>
</feature>
<dbReference type="PANTHER" id="PTHR30146:SF153">
    <property type="entry name" value="LACTOSE OPERON REPRESSOR"/>
    <property type="match status" value="1"/>
</dbReference>
<accession>A0A917PBH9</accession>
<reference evidence="5" key="2">
    <citation type="submission" date="2020-09" db="EMBL/GenBank/DDBJ databases">
        <authorList>
            <person name="Sun Q."/>
            <person name="Ohkuma M."/>
        </authorList>
    </citation>
    <scope>NUCLEOTIDE SEQUENCE</scope>
    <source>
        <strain evidence="5">JCM 14371</strain>
    </source>
</reference>
<keyword evidence="1" id="KW-0805">Transcription regulation</keyword>
<dbReference type="InterPro" id="IPR046335">
    <property type="entry name" value="LacI/GalR-like_sensor"/>
</dbReference>
<dbReference type="GO" id="GO:0000976">
    <property type="term" value="F:transcription cis-regulatory region binding"/>
    <property type="evidence" value="ECO:0007669"/>
    <property type="project" value="TreeGrafter"/>
</dbReference>
<evidence type="ECO:0000256" key="1">
    <source>
        <dbReference type="ARBA" id="ARBA00023015"/>
    </source>
</evidence>
<evidence type="ECO:0000313" key="5">
    <source>
        <dbReference type="EMBL" id="GGJ69873.1"/>
    </source>
</evidence>
<protein>
    <submittedName>
        <fullName evidence="5">LacI family transcriptional regulator</fullName>
    </submittedName>
</protein>
<proteinExistence type="predicted"/>
<keyword evidence="3" id="KW-0804">Transcription</keyword>
<sequence>MVKPAAQSVTIHDVAKRSGVSYQTVSRVINNHVSVAATTRERVLKAIEDLNYRPSILAKSLVTKRSQLIGVVAYGTEQYGPAQVVQNVERSARTHGYEILLSTLSQFREREIQAAVERLQQFGVDGLVLLTPYDAHDIVKRIGTRLPFILIDATTDVDGPTVSIDQMEGGVLATDHLIQLGHTGILHVSGPDEWSDADLRYQGYLHSMARAGLTPLPRYAGDWSPASGYAATRQALTDGQPFTAVLAANDQMALGAMRAVREAGKRIPQDVSVLGFDDIPEAAYFDPPLTTVVQDFGLLGRKSLEELLRLVKEPQERVRHVVFQPQLVVRGTTARRS</sequence>
<dbReference type="Pfam" id="PF13377">
    <property type="entry name" value="Peripla_BP_3"/>
    <property type="match status" value="1"/>
</dbReference>
<dbReference type="PANTHER" id="PTHR30146">
    <property type="entry name" value="LACI-RELATED TRANSCRIPTIONAL REPRESSOR"/>
    <property type="match status" value="1"/>
</dbReference>
<dbReference type="InterPro" id="IPR000843">
    <property type="entry name" value="HTH_LacI"/>
</dbReference>
<dbReference type="SMART" id="SM00354">
    <property type="entry name" value="HTH_LACI"/>
    <property type="match status" value="1"/>
</dbReference>
<keyword evidence="6" id="KW-1185">Reference proteome</keyword>
<organism evidence="5 6">
    <name type="scientific">Deinococcus aquiradiocola</name>
    <dbReference type="NCBI Taxonomy" id="393059"/>
    <lineage>
        <taxon>Bacteria</taxon>
        <taxon>Thermotogati</taxon>
        <taxon>Deinococcota</taxon>
        <taxon>Deinococci</taxon>
        <taxon>Deinococcales</taxon>
        <taxon>Deinococcaceae</taxon>
        <taxon>Deinococcus</taxon>
    </lineage>
</organism>